<dbReference type="OrthoDB" id="5586491at2"/>
<feature type="transmembrane region" description="Helical" evidence="9">
    <location>
        <begin position="206"/>
        <end position="226"/>
    </location>
</feature>
<feature type="transmembrane region" description="Helical" evidence="9">
    <location>
        <begin position="164"/>
        <end position="186"/>
    </location>
</feature>
<dbReference type="GO" id="GO:0005886">
    <property type="term" value="C:plasma membrane"/>
    <property type="evidence" value="ECO:0007669"/>
    <property type="project" value="UniProtKB-SubCell"/>
</dbReference>
<sequence>MEALLTHSSLQTLLILLAVTAVDGIWRWPLSSHPLTLLRHLAEGMATKVRPSSQDGRTQHRISGALGAGVLIVPFVVLIAMLVYMAEYPVFFEAIIIASIIDFGHIRWRYQRVVTALGQQKKLLARDMLSHIVARDCHALSEIGIAKAAIESLLLRFHYQYCGVIIWFILAGPVAALTYRMILLFAWQWHWRRPGFLYFVQPVRNLAKVAAFLPLCFSAFLLMLVTNPSTAWRAAKRSPAKDTTSVLLALFGGGMGIRLGGPVMYHGSKYRYPRVGGPRDVRYSDLTYCQRAITRATLLLIALASLLLLLVWFINRPYGSLL</sequence>
<evidence type="ECO:0000256" key="2">
    <source>
        <dbReference type="ARBA" id="ARBA00004953"/>
    </source>
</evidence>
<reference evidence="10 11" key="2">
    <citation type="submission" date="2020-04" db="EMBL/GenBank/DDBJ databases">
        <title>Complete genome sequence of Alteromonas pelagimontana 5.12T.</title>
        <authorList>
            <person name="Sinha R.K."/>
            <person name="Krishnan K.P."/>
            <person name="Kurian J.P."/>
        </authorList>
    </citation>
    <scope>NUCLEOTIDE SEQUENCE [LARGE SCALE GENOMIC DNA]</scope>
    <source>
        <strain evidence="10 11">5.12</strain>
    </source>
</reference>
<evidence type="ECO:0000256" key="3">
    <source>
        <dbReference type="ARBA" id="ARBA00006263"/>
    </source>
</evidence>
<keyword evidence="11" id="KW-1185">Reference proteome</keyword>
<feature type="transmembrane region" description="Helical" evidence="9">
    <location>
        <begin position="62"/>
        <end position="83"/>
    </location>
</feature>
<dbReference type="UniPathway" id="UPA00148"/>
<keyword evidence="7 9" id="KW-1133">Transmembrane helix</keyword>
<evidence type="ECO:0000256" key="1">
    <source>
        <dbReference type="ARBA" id="ARBA00004651"/>
    </source>
</evidence>
<keyword evidence="6 9" id="KW-0812">Transmembrane</keyword>
<keyword evidence="4" id="KW-1003">Cell membrane</keyword>
<name>A0A6M4MC38_9ALTE</name>
<feature type="transmembrane region" description="Helical" evidence="9">
    <location>
        <begin position="90"/>
        <end position="108"/>
    </location>
</feature>
<reference evidence="11" key="1">
    <citation type="submission" date="2014-12" db="EMBL/GenBank/DDBJ databases">
        <title>Complete genome sequence of a multi-drug resistant Klebsiella pneumoniae.</title>
        <authorList>
            <person name="Hua X."/>
            <person name="Chen Q."/>
            <person name="Li X."/>
            <person name="Feng Y."/>
            <person name="Ruan Z."/>
            <person name="Yu Y."/>
        </authorList>
    </citation>
    <scope>NUCLEOTIDE SEQUENCE [LARGE SCALE GENOMIC DNA]</scope>
    <source>
        <strain evidence="11">5.12</strain>
    </source>
</reference>
<evidence type="ECO:0000256" key="7">
    <source>
        <dbReference type="ARBA" id="ARBA00022989"/>
    </source>
</evidence>
<feature type="transmembrane region" description="Helical" evidence="9">
    <location>
        <begin position="246"/>
        <end position="265"/>
    </location>
</feature>
<evidence type="ECO:0000256" key="6">
    <source>
        <dbReference type="ARBA" id="ARBA00022692"/>
    </source>
</evidence>
<dbReference type="AlphaFoldDB" id="A0A6M4MC38"/>
<evidence type="ECO:0000256" key="8">
    <source>
        <dbReference type="ARBA" id="ARBA00023136"/>
    </source>
</evidence>
<dbReference type="GO" id="GO:0009236">
    <property type="term" value="P:cobalamin biosynthetic process"/>
    <property type="evidence" value="ECO:0007669"/>
    <property type="project" value="UniProtKB-UniPathway"/>
</dbReference>
<comment type="similarity">
    <text evidence="3">Belongs to the CobD/CbiB family.</text>
</comment>
<accession>A0A6M4MC38</accession>
<evidence type="ECO:0000256" key="4">
    <source>
        <dbReference type="ARBA" id="ARBA00022475"/>
    </source>
</evidence>
<proteinExistence type="inferred from homology"/>
<dbReference type="KEGG" id="apel:CA267_004585"/>
<dbReference type="GO" id="GO:0048472">
    <property type="term" value="F:threonine-phosphate decarboxylase activity"/>
    <property type="evidence" value="ECO:0007669"/>
    <property type="project" value="InterPro"/>
</dbReference>
<evidence type="ECO:0000313" key="11">
    <source>
        <dbReference type="Proteomes" id="UP000219285"/>
    </source>
</evidence>
<keyword evidence="8 9" id="KW-0472">Membrane</keyword>
<dbReference type="RefSeq" id="WP_075608576.1">
    <property type="nucleotide sequence ID" value="NZ_CP052766.1"/>
</dbReference>
<evidence type="ECO:0000256" key="9">
    <source>
        <dbReference type="SAM" id="Phobius"/>
    </source>
</evidence>
<dbReference type="InterPro" id="IPR004485">
    <property type="entry name" value="Cobalamin_biosynth_CobD/CbiB"/>
</dbReference>
<keyword evidence="5" id="KW-0169">Cobalamin biosynthesis</keyword>
<feature type="transmembrane region" description="Helical" evidence="9">
    <location>
        <begin position="292"/>
        <end position="314"/>
    </location>
</feature>
<comment type="subcellular location">
    <subcellularLocation>
        <location evidence="1">Cell membrane</location>
        <topology evidence="1">Multi-pass membrane protein</topology>
    </subcellularLocation>
</comment>
<dbReference type="EMBL" id="CP052766">
    <property type="protein sequence ID" value="QJR80105.1"/>
    <property type="molecule type" value="Genomic_DNA"/>
</dbReference>
<dbReference type="Pfam" id="PF03186">
    <property type="entry name" value="CobD_Cbib"/>
    <property type="match status" value="1"/>
</dbReference>
<evidence type="ECO:0000256" key="5">
    <source>
        <dbReference type="ARBA" id="ARBA00022573"/>
    </source>
</evidence>
<organism evidence="10 11">
    <name type="scientific">Alteromonas pelagimontana</name>
    <dbReference type="NCBI Taxonomy" id="1858656"/>
    <lineage>
        <taxon>Bacteria</taxon>
        <taxon>Pseudomonadati</taxon>
        <taxon>Pseudomonadota</taxon>
        <taxon>Gammaproteobacteria</taxon>
        <taxon>Alteromonadales</taxon>
        <taxon>Alteromonadaceae</taxon>
        <taxon>Alteromonas/Salinimonas group</taxon>
        <taxon>Alteromonas</taxon>
    </lineage>
</organism>
<evidence type="ECO:0000313" key="10">
    <source>
        <dbReference type="EMBL" id="QJR80105.1"/>
    </source>
</evidence>
<dbReference type="Proteomes" id="UP000219285">
    <property type="component" value="Chromosome"/>
</dbReference>
<protein>
    <submittedName>
        <fullName evidence="10">Adenosylcobinamide-phosphate synthase</fullName>
    </submittedName>
</protein>
<dbReference type="PANTHER" id="PTHR34308">
    <property type="entry name" value="COBALAMIN BIOSYNTHESIS PROTEIN CBIB"/>
    <property type="match status" value="1"/>
</dbReference>
<dbReference type="PANTHER" id="PTHR34308:SF1">
    <property type="entry name" value="COBALAMIN BIOSYNTHESIS PROTEIN CBIB"/>
    <property type="match status" value="1"/>
</dbReference>
<gene>
    <name evidence="10" type="ORF">CA267_004585</name>
</gene>
<comment type="pathway">
    <text evidence="2">Cofactor biosynthesis; adenosylcobalamin biosynthesis.</text>
</comment>